<protein>
    <submittedName>
        <fullName evidence="1">Uncharacterized protein</fullName>
    </submittedName>
</protein>
<gene>
    <name evidence="1" type="ORF">PsYK624_028440</name>
</gene>
<name>A0A9P3G0K7_9APHY</name>
<sequence length="119" mass="13045">MSSLFPKNTPQYKAARELAEEPDYPALTQDGAANAVAYKASQIYDAERLEDCPPVEGPEGAKKVLGVCVGDAMVQEDMNELGFNINRNVVACEAERQVNKAYDQKMSKHKTHNAPTDSL</sequence>
<dbReference type="Proteomes" id="UP000703269">
    <property type="component" value="Unassembled WGS sequence"/>
</dbReference>
<dbReference type="AlphaFoldDB" id="A0A9P3G0K7"/>
<evidence type="ECO:0000313" key="1">
    <source>
        <dbReference type="EMBL" id="GJE86763.1"/>
    </source>
</evidence>
<dbReference type="EMBL" id="BPQB01000004">
    <property type="protein sequence ID" value="GJE86763.1"/>
    <property type="molecule type" value="Genomic_DNA"/>
</dbReference>
<keyword evidence="2" id="KW-1185">Reference proteome</keyword>
<accession>A0A9P3G0K7</accession>
<proteinExistence type="predicted"/>
<evidence type="ECO:0000313" key="2">
    <source>
        <dbReference type="Proteomes" id="UP000703269"/>
    </source>
</evidence>
<reference evidence="1 2" key="1">
    <citation type="submission" date="2021-08" db="EMBL/GenBank/DDBJ databases">
        <title>Draft Genome Sequence of Phanerochaete sordida strain YK-624.</title>
        <authorList>
            <person name="Mori T."/>
            <person name="Dohra H."/>
            <person name="Suzuki T."/>
            <person name="Kawagishi H."/>
            <person name="Hirai H."/>
        </authorList>
    </citation>
    <scope>NUCLEOTIDE SEQUENCE [LARGE SCALE GENOMIC DNA]</scope>
    <source>
        <strain evidence="1 2">YK-624</strain>
    </source>
</reference>
<organism evidence="1 2">
    <name type="scientific">Phanerochaete sordida</name>
    <dbReference type="NCBI Taxonomy" id="48140"/>
    <lineage>
        <taxon>Eukaryota</taxon>
        <taxon>Fungi</taxon>
        <taxon>Dikarya</taxon>
        <taxon>Basidiomycota</taxon>
        <taxon>Agaricomycotina</taxon>
        <taxon>Agaricomycetes</taxon>
        <taxon>Polyporales</taxon>
        <taxon>Phanerochaetaceae</taxon>
        <taxon>Phanerochaete</taxon>
    </lineage>
</organism>
<comment type="caution">
    <text evidence="1">The sequence shown here is derived from an EMBL/GenBank/DDBJ whole genome shotgun (WGS) entry which is preliminary data.</text>
</comment>